<dbReference type="SUPFAM" id="SSF88723">
    <property type="entry name" value="PIN domain-like"/>
    <property type="match status" value="1"/>
</dbReference>
<evidence type="ECO:0000259" key="5">
    <source>
        <dbReference type="SMART" id="SM00670"/>
    </source>
</evidence>
<dbReference type="Pfam" id="PF02562">
    <property type="entry name" value="PhoH"/>
    <property type="match status" value="1"/>
</dbReference>
<evidence type="ECO:0000256" key="3">
    <source>
        <dbReference type="ARBA" id="ARBA00022840"/>
    </source>
</evidence>
<dbReference type="InterPro" id="IPR002716">
    <property type="entry name" value="PIN_dom"/>
</dbReference>
<dbReference type="KEGG" id="dat:HRM2_41380"/>
<dbReference type="STRING" id="177437.HRM2_41380"/>
<dbReference type="SMART" id="SM00670">
    <property type="entry name" value="PINc"/>
    <property type="match status" value="1"/>
</dbReference>
<protein>
    <submittedName>
        <fullName evidence="6">PhoH2</fullName>
    </submittedName>
</protein>
<dbReference type="InterPro" id="IPR029060">
    <property type="entry name" value="PIN-like_dom_sf"/>
</dbReference>
<evidence type="ECO:0000256" key="1">
    <source>
        <dbReference type="ARBA" id="ARBA00010393"/>
    </source>
</evidence>
<sequence>MLWHHDNNRIIRDAMKKKFIPDTNVILHDSGCIHQFKDNSICIPITVIEELDKFKKGNNVIHCNARDFLRTLDGLSSDCMLTNGGAPMENGEGTISILLDLPMDEKVKSNFNGITPDVRILNIAYCHARTHGFDKVVLVTKDVNLRLRARSMGVKTENYQSQYVKDPLDIYSGMQVIENIKHEMLEHLFQKPYELDVSNLLQAPSLLANENLILKNGSSSALACFDAGRQTIRRIQSRVCYGIKPRNSEQAFALNAMLNPDIPLVTLSGKAGTGKTLLALAAALETRRSYRQIFIARPVVPLSNKDLGYLPGDMASKLDPYMQPLYDNLAVLQNQANTQGEGRAKPISQLLEDEKIVITPISYIRERSIVRVFFIVDEAQNLTPHEVKTIITRAGEGTKIVFTGDIMQIDHPYLDSQTNGLAYIIEKMKGQKLYAHINLEKGERSELSELASQIL</sequence>
<dbReference type="HOGENOM" id="CLU_022283_2_1_7"/>
<dbReference type="FunFam" id="3.40.50.300:FF:000013">
    <property type="entry name" value="PhoH family ATPase"/>
    <property type="match status" value="1"/>
</dbReference>
<dbReference type="InterPro" id="IPR051451">
    <property type="entry name" value="PhoH2-like"/>
</dbReference>
<dbReference type="eggNOG" id="COG1875">
    <property type="taxonomic scope" value="Bacteria"/>
</dbReference>
<keyword evidence="3" id="KW-0067">ATP-binding</keyword>
<keyword evidence="7" id="KW-1185">Reference proteome</keyword>
<evidence type="ECO:0000256" key="4">
    <source>
        <dbReference type="ARBA" id="ARBA00046345"/>
    </source>
</evidence>
<name>C0QCW3_DESAH</name>
<dbReference type="Proteomes" id="UP000000442">
    <property type="component" value="Chromosome"/>
</dbReference>
<dbReference type="AlphaFoldDB" id="C0QCW3"/>
<comment type="similarity">
    <text evidence="4">In the N-terminal section; belongs to the PINc/VapC protein family.</text>
</comment>
<dbReference type="InterPro" id="IPR027417">
    <property type="entry name" value="P-loop_NTPase"/>
</dbReference>
<dbReference type="EMBL" id="CP001087">
    <property type="protein sequence ID" value="ACN17195.1"/>
    <property type="molecule type" value="Genomic_DNA"/>
</dbReference>
<dbReference type="InterPro" id="IPR003714">
    <property type="entry name" value="PhoH"/>
</dbReference>
<dbReference type="PANTHER" id="PTHR30473:SF2">
    <property type="entry name" value="PIN DOMAIN-CONTAINING PROTEIN"/>
    <property type="match status" value="1"/>
</dbReference>
<dbReference type="CDD" id="cd09883">
    <property type="entry name" value="PIN_VapC_PhoHL-ATPase"/>
    <property type="match status" value="1"/>
</dbReference>
<dbReference type="PANTHER" id="PTHR30473">
    <property type="entry name" value="PROTEIN PHOH"/>
    <property type="match status" value="1"/>
</dbReference>
<organism evidence="6 7">
    <name type="scientific">Desulforapulum autotrophicum (strain ATCC 43914 / DSM 3382 / VKM B-1955 / HRM2)</name>
    <name type="common">Desulfobacterium autotrophicum</name>
    <dbReference type="NCBI Taxonomy" id="177437"/>
    <lineage>
        <taxon>Bacteria</taxon>
        <taxon>Pseudomonadati</taxon>
        <taxon>Thermodesulfobacteriota</taxon>
        <taxon>Desulfobacteria</taxon>
        <taxon>Desulfobacterales</taxon>
        <taxon>Desulfobacteraceae</taxon>
        <taxon>Desulforapulum</taxon>
    </lineage>
</organism>
<dbReference type="Gene3D" id="3.40.50.300">
    <property type="entry name" value="P-loop containing nucleotide triphosphate hydrolases"/>
    <property type="match status" value="1"/>
</dbReference>
<reference evidence="6 7" key="1">
    <citation type="journal article" date="2009" name="Environ. Microbiol.">
        <title>Genome sequence of Desulfobacterium autotrophicum HRM2, a marine sulfate reducer oxidizing organic carbon completely to carbon dioxide.</title>
        <authorList>
            <person name="Strittmatter A.W."/>
            <person name="Liesegang H."/>
            <person name="Rabus R."/>
            <person name="Decker I."/>
            <person name="Amann J."/>
            <person name="Andres S."/>
            <person name="Henne A."/>
            <person name="Fricke W.F."/>
            <person name="Martinez-Arias R."/>
            <person name="Bartels D."/>
            <person name="Goesmann A."/>
            <person name="Krause L."/>
            <person name="Puehler A."/>
            <person name="Klenk H.P."/>
            <person name="Richter M."/>
            <person name="Schuler M."/>
            <person name="Gloeckner F.O."/>
            <person name="Meyerdierks A."/>
            <person name="Gottschalk G."/>
            <person name="Amann R."/>
        </authorList>
    </citation>
    <scope>NUCLEOTIDE SEQUENCE [LARGE SCALE GENOMIC DNA]</scope>
    <source>
        <strain evidence="7">ATCC 43914 / DSM 3382 / HRM2</strain>
    </source>
</reference>
<gene>
    <name evidence="6" type="primary">phoH2</name>
    <name evidence="6" type="ordered locus">HRM2_41380</name>
</gene>
<dbReference type="Gene3D" id="3.40.50.1010">
    <property type="entry name" value="5'-nuclease"/>
    <property type="match status" value="1"/>
</dbReference>
<feature type="domain" description="PIN" evidence="5">
    <location>
        <begin position="17"/>
        <end position="147"/>
    </location>
</feature>
<keyword evidence="2" id="KW-0547">Nucleotide-binding</keyword>
<accession>C0QCW3</accession>
<dbReference type="Pfam" id="PF13638">
    <property type="entry name" value="PIN_4"/>
    <property type="match status" value="1"/>
</dbReference>
<proteinExistence type="inferred from homology"/>
<evidence type="ECO:0000313" key="7">
    <source>
        <dbReference type="Proteomes" id="UP000000442"/>
    </source>
</evidence>
<dbReference type="SUPFAM" id="SSF52540">
    <property type="entry name" value="P-loop containing nucleoside triphosphate hydrolases"/>
    <property type="match status" value="1"/>
</dbReference>
<dbReference type="GO" id="GO:0005829">
    <property type="term" value="C:cytosol"/>
    <property type="evidence" value="ECO:0007669"/>
    <property type="project" value="TreeGrafter"/>
</dbReference>
<evidence type="ECO:0000256" key="2">
    <source>
        <dbReference type="ARBA" id="ARBA00022741"/>
    </source>
</evidence>
<dbReference type="GO" id="GO:0005524">
    <property type="term" value="F:ATP binding"/>
    <property type="evidence" value="ECO:0007669"/>
    <property type="project" value="UniProtKB-KW"/>
</dbReference>
<comment type="similarity">
    <text evidence="1">Belongs to the PhoH family.</text>
</comment>
<evidence type="ECO:0000313" key="6">
    <source>
        <dbReference type="EMBL" id="ACN17195.1"/>
    </source>
</evidence>